<evidence type="ECO:0000256" key="6">
    <source>
        <dbReference type="SAM" id="Phobius"/>
    </source>
</evidence>
<evidence type="ECO:0000313" key="8">
    <source>
        <dbReference type="Proteomes" id="UP000295662"/>
    </source>
</evidence>
<keyword evidence="4 6" id="KW-1133">Transmembrane helix</keyword>
<feature type="transmembrane region" description="Helical" evidence="6">
    <location>
        <begin position="97"/>
        <end position="117"/>
    </location>
</feature>
<dbReference type="OrthoDB" id="9797028at2"/>
<organism evidence="7 8">
    <name type="scientific">Prosthecobacter fusiformis</name>
    <dbReference type="NCBI Taxonomy" id="48464"/>
    <lineage>
        <taxon>Bacteria</taxon>
        <taxon>Pseudomonadati</taxon>
        <taxon>Verrucomicrobiota</taxon>
        <taxon>Verrucomicrobiia</taxon>
        <taxon>Verrucomicrobiales</taxon>
        <taxon>Verrucomicrobiaceae</taxon>
        <taxon>Prosthecobacter</taxon>
    </lineage>
</organism>
<keyword evidence="2" id="KW-1003">Cell membrane</keyword>
<feature type="transmembrane region" description="Helical" evidence="6">
    <location>
        <begin position="218"/>
        <end position="241"/>
    </location>
</feature>
<dbReference type="GO" id="GO:0005886">
    <property type="term" value="C:plasma membrane"/>
    <property type="evidence" value="ECO:0007669"/>
    <property type="project" value="UniProtKB-SubCell"/>
</dbReference>
<evidence type="ECO:0000256" key="3">
    <source>
        <dbReference type="ARBA" id="ARBA00022692"/>
    </source>
</evidence>
<evidence type="ECO:0000256" key="2">
    <source>
        <dbReference type="ARBA" id="ARBA00022475"/>
    </source>
</evidence>
<reference evidence="7 8" key="1">
    <citation type="submission" date="2019-03" db="EMBL/GenBank/DDBJ databases">
        <title>Genomic Encyclopedia of Archaeal and Bacterial Type Strains, Phase II (KMG-II): from individual species to whole genera.</title>
        <authorList>
            <person name="Goeker M."/>
        </authorList>
    </citation>
    <scope>NUCLEOTIDE SEQUENCE [LARGE SCALE GENOMIC DNA]</scope>
    <source>
        <strain evidence="7 8">ATCC 25309</strain>
    </source>
</reference>
<comment type="caution">
    <text evidence="7">The sequence shown here is derived from an EMBL/GenBank/DDBJ whole genome shotgun (WGS) entry which is preliminary data.</text>
</comment>
<dbReference type="PIRSF" id="PIRSF035875">
    <property type="entry name" value="RNase_BN"/>
    <property type="match status" value="1"/>
</dbReference>
<feature type="transmembrane region" description="Helical" evidence="6">
    <location>
        <begin position="247"/>
        <end position="272"/>
    </location>
</feature>
<name>A0A4R7RVM4_9BACT</name>
<keyword evidence="3 6" id="KW-0812">Transmembrane</keyword>
<gene>
    <name evidence="7" type="ORF">EI77_02971</name>
</gene>
<keyword evidence="5 6" id="KW-0472">Membrane</keyword>
<sequence length="327" mass="35718">MSFRNPAFLKLTPFVLLRATLESWVEDKALRLSAAVAYYSIFSIAPLLILSISLAGVVFGEEAVKGHLQSQLINYVGEPAATAVQSMVKSAARAEQGFIATVLGFVTLLLGATGVFGQLKDALNTIWEVRVKPGKAWLQWLRERVVSFGMVLVIGFLLLTSLLLTTAMAGLHEYLETVYPVPGFFWTGVSLLTSFGFVTVLFAFIFKVLPDAIIAWRDVWAGAIFTSALFEIGKLGLSLYLGRESTVSSYGAAGAVVLLLLWVYYNACILFLGAEFTQIYTLHTGRRIRPAPGAELIETQDRLQQGLAPATHRILVEEDGLPKPPSN</sequence>
<evidence type="ECO:0000256" key="4">
    <source>
        <dbReference type="ARBA" id="ARBA00022989"/>
    </source>
</evidence>
<dbReference type="AlphaFoldDB" id="A0A4R7RVM4"/>
<protein>
    <submittedName>
        <fullName evidence="7">Membrane protein</fullName>
    </submittedName>
</protein>
<accession>A0A4R7RVM4</accession>
<dbReference type="EMBL" id="SOCA01000005">
    <property type="protein sequence ID" value="TDU69319.1"/>
    <property type="molecule type" value="Genomic_DNA"/>
</dbReference>
<dbReference type="NCBIfam" id="TIGR00765">
    <property type="entry name" value="yihY_not_rbn"/>
    <property type="match status" value="1"/>
</dbReference>
<evidence type="ECO:0000256" key="1">
    <source>
        <dbReference type="ARBA" id="ARBA00004651"/>
    </source>
</evidence>
<feature type="transmembrane region" description="Helical" evidence="6">
    <location>
        <begin position="36"/>
        <end position="59"/>
    </location>
</feature>
<dbReference type="InterPro" id="IPR017039">
    <property type="entry name" value="Virul_fac_BrkB"/>
</dbReference>
<feature type="transmembrane region" description="Helical" evidence="6">
    <location>
        <begin position="183"/>
        <end position="206"/>
    </location>
</feature>
<dbReference type="Proteomes" id="UP000295662">
    <property type="component" value="Unassembled WGS sequence"/>
</dbReference>
<dbReference type="Pfam" id="PF03631">
    <property type="entry name" value="Virul_fac_BrkB"/>
    <property type="match status" value="1"/>
</dbReference>
<feature type="transmembrane region" description="Helical" evidence="6">
    <location>
        <begin position="145"/>
        <end position="171"/>
    </location>
</feature>
<proteinExistence type="predicted"/>
<dbReference type="PANTHER" id="PTHR30213">
    <property type="entry name" value="INNER MEMBRANE PROTEIN YHJD"/>
    <property type="match status" value="1"/>
</dbReference>
<dbReference type="PANTHER" id="PTHR30213:SF1">
    <property type="entry name" value="INNER MEMBRANE PROTEIN YHJD"/>
    <property type="match status" value="1"/>
</dbReference>
<evidence type="ECO:0000256" key="5">
    <source>
        <dbReference type="ARBA" id="ARBA00023136"/>
    </source>
</evidence>
<keyword evidence="8" id="KW-1185">Reference proteome</keyword>
<comment type="subcellular location">
    <subcellularLocation>
        <location evidence="1">Cell membrane</location>
        <topology evidence="1">Multi-pass membrane protein</topology>
    </subcellularLocation>
</comment>
<evidence type="ECO:0000313" key="7">
    <source>
        <dbReference type="EMBL" id="TDU69319.1"/>
    </source>
</evidence>
<dbReference type="RefSeq" id="WP_133796010.1">
    <property type="nucleotide sequence ID" value="NZ_SOCA01000005.1"/>
</dbReference>